<proteinExistence type="predicted"/>
<dbReference type="InterPro" id="IPR010730">
    <property type="entry name" value="HET"/>
</dbReference>
<dbReference type="Pfam" id="PF00106">
    <property type="entry name" value="adh_short"/>
    <property type="match status" value="1"/>
</dbReference>
<dbReference type="PANTHER" id="PTHR24148">
    <property type="entry name" value="ANKYRIN REPEAT DOMAIN-CONTAINING PROTEIN 39 HOMOLOG-RELATED"/>
    <property type="match status" value="1"/>
</dbReference>
<feature type="region of interest" description="Disordered" evidence="1">
    <location>
        <begin position="979"/>
        <end position="1017"/>
    </location>
</feature>
<reference evidence="3 4" key="1">
    <citation type="journal article" date="2023" name="G3 (Bethesda)">
        <title>A chromosome-level genome assembly of Zasmidium syzygii isolated from banana leaves.</title>
        <authorList>
            <person name="van Westerhoven A.C."/>
            <person name="Mehrabi R."/>
            <person name="Talebi R."/>
            <person name="Steentjes M.B.F."/>
            <person name="Corcolon B."/>
            <person name="Chong P.A."/>
            <person name="Kema G.H.J."/>
            <person name="Seidl M.F."/>
        </authorList>
    </citation>
    <scope>NUCLEOTIDE SEQUENCE [LARGE SCALE GENOMIC DNA]</scope>
    <source>
        <strain evidence="3 4">P124</strain>
    </source>
</reference>
<feature type="domain" description="Heterokaryon incompatibility" evidence="2">
    <location>
        <begin position="555"/>
        <end position="689"/>
    </location>
</feature>
<dbReference type="PRINTS" id="PR00081">
    <property type="entry name" value="GDHRDH"/>
</dbReference>
<dbReference type="InterPro" id="IPR052895">
    <property type="entry name" value="HetReg/Transcr_Mod"/>
</dbReference>
<evidence type="ECO:0000313" key="3">
    <source>
        <dbReference type="EMBL" id="KAK4502127.1"/>
    </source>
</evidence>
<dbReference type="CDD" id="cd05233">
    <property type="entry name" value="SDR_c"/>
    <property type="match status" value="1"/>
</dbReference>
<dbReference type="EMBL" id="JAXOVC010000004">
    <property type="protein sequence ID" value="KAK4502127.1"/>
    <property type="molecule type" value="Genomic_DNA"/>
</dbReference>
<gene>
    <name evidence="3" type="ORF">PRZ48_005550</name>
</gene>
<sequence length="1110" mass="128479">MAAKAPPFSLTKTWHKDTYAAIDPRVRSELKLSGKTVVISGGGSGIGKGMTRAFAEAEASKIAVLGRRESVLQETKTEIESAVGGRTTIQPHTVDIQDLPTLKRIANEIGPWDILIANAGYLSEPTPLIASDPAEWWKLFEVNVKGVFNLARSFLPNRRQDATLIGVAAGSIQIDAMARNFSAHNSSKFAGVKMLEILAKEVQDIHVVSMHPGDDLSLTTQLGKRRAQGQLWVTPGILAFEIELIWWKQSKLEYDKSDAKLAYETHNSKQPGEWVEIFRPKKFEAWKKQNKEYWDEYYTVVNKRAKERMREREEHERIADMERQEEERKAQIAQMEEHAKKRRAEIEKQEQERRARIARQEREKEAEIERAKREREAELARQEQKRKAQIMKQENERLAEIERQEQKRRTETERQEREKRAAIEKHRLAELQKTEHHRFVQLMETFEQEREADLRRQKELALPYTYDDLSLSSSRFRLLRLQFRRESPFLGRAPDTFSAPRPNATEPIRQQYDLQLFDAREKHRQHQVEWYRRYEGALECSMQTFDLEDPDCPHFEALSYEWKANSDMGNKRLIILDESRFLGSMEIGYNLWGFLEHIQQPDDEFWVWADAVCINQSSLQERGHQVKLMGQIYTRASKVLAWLPVEDPDFCVAKWKKLMAGGTLSDWEMGAATRMFHSHYWTRKWIIQEILLARTVVLVLGQHELPMQDLESKFSELERTRTSQPSTSSLVSGSLPFAELAAYRRSRREGKVYPEKLYELLPTYQTNMCSDPFDHVYALYNLIGEHRQHLEVKYGEAPHLWISKVLQFLDRYEQPSRNTIMYLAVTLSHQNGSYDLHSADRSFQERPIHLTATAFDQGAVLPREECATSMYLREQVSSLHPGAKMTFKMVSGCWQIHHRAPSTAIAKVSKRVFYYFDIPEQSLCGMATARIEAGDHVLTFINTNFGFVVRFEKSSTEDAEQHLRILGRCYLFEKSSTGSSAEKDEDWKPMESFGSDKSRSNGNKAQPNSNKLHSNGKKLEKKLPSHDFKLSISDLFTLAYAATDIEFPRTSQRADATRTTERRTDVGFQKPPQQEDATRAIEEKKGFEEKPKPSKRGGIFEKVSSVWGSV</sequence>
<name>A0ABR0EKP0_ZASCE</name>
<dbReference type="InterPro" id="IPR002347">
    <property type="entry name" value="SDR_fam"/>
</dbReference>
<dbReference type="Proteomes" id="UP001305779">
    <property type="component" value="Unassembled WGS sequence"/>
</dbReference>
<organism evidence="3 4">
    <name type="scientific">Zasmidium cellare</name>
    <name type="common">Wine cellar mold</name>
    <name type="synonym">Racodium cellare</name>
    <dbReference type="NCBI Taxonomy" id="395010"/>
    <lineage>
        <taxon>Eukaryota</taxon>
        <taxon>Fungi</taxon>
        <taxon>Dikarya</taxon>
        <taxon>Ascomycota</taxon>
        <taxon>Pezizomycotina</taxon>
        <taxon>Dothideomycetes</taxon>
        <taxon>Dothideomycetidae</taxon>
        <taxon>Mycosphaerellales</taxon>
        <taxon>Mycosphaerellaceae</taxon>
        <taxon>Zasmidium</taxon>
    </lineage>
</organism>
<dbReference type="Gene3D" id="3.40.50.720">
    <property type="entry name" value="NAD(P)-binding Rossmann-like Domain"/>
    <property type="match status" value="1"/>
</dbReference>
<feature type="compositionally biased region" description="Polar residues" evidence="1">
    <location>
        <begin position="1000"/>
        <end position="1013"/>
    </location>
</feature>
<feature type="compositionally biased region" description="Basic and acidic residues" evidence="1">
    <location>
        <begin position="393"/>
        <end position="416"/>
    </location>
</feature>
<feature type="compositionally biased region" description="Basic and acidic residues" evidence="1">
    <location>
        <begin position="1076"/>
        <end position="1092"/>
    </location>
</feature>
<dbReference type="InterPro" id="IPR036291">
    <property type="entry name" value="NAD(P)-bd_dom_sf"/>
</dbReference>
<feature type="compositionally biased region" description="Basic and acidic residues" evidence="1">
    <location>
        <begin position="981"/>
        <end position="999"/>
    </location>
</feature>
<protein>
    <recommendedName>
        <fullName evidence="2">Heterokaryon incompatibility domain-containing protein</fullName>
    </recommendedName>
</protein>
<dbReference type="CDD" id="cd06503">
    <property type="entry name" value="ATP-synt_Fo_b"/>
    <property type="match status" value="1"/>
</dbReference>
<feature type="compositionally biased region" description="Basic and acidic residues" evidence="1">
    <location>
        <begin position="1055"/>
        <end position="1065"/>
    </location>
</feature>
<dbReference type="PANTHER" id="PTHR24148:SF64">
    <property type="entry name" value="HETEROKARYON INCOMPATIBILITY DOMAIN-CONTAINING PROTEIN"/>
    <property type="match status" value="1"/>
</dbReference>
<accession>A0ABR0EKP0</accession>
<keyword evidence="4" id="KW-1185">Reference proteome</keyword>
<comment type="caution">
    <text evidence="3">The sequence shown here is derived from an EMBL/GenBank/DDBJ whole genome shotgun (WGS) entry which is preliminary data.</text>
</comment>
<feature type="region of interest" description="Disordered" evidence="1">
    <location>
        <begin position="308"/>
        <end position="416"/>
    </location>
</feature>
<evidence type="ECO:0000313" key="4">
    <source>
        <dbReference type="Proteomes" id="UP001305779"/>
    </source>
</evidence>
<feature type="compositionally biased region" description="Basic and acidic residues" evidence="1">
    <location>
        <begin position="308"/>
        <end position="386"/>
    </location>
</feature>
<dbReference type="SUPFAM" id="SSF51735">
    <property type="entry name" value="NAD(P)-binding Rossmann-fold domains"/>
    <property type="match status" value="1"/>
</dbReference>
<evidence type="ECO:0000256" key="1">
    <source>
        <dbReference type="SAM" id="MobiDB-lite"/>
    </source>
</evidence>
<evidence type="ECO:0000259" key="2">
    <source>
        <dbReference type="Pfam" id="PF06985"/>
    </source>
</evidence>
<dbReference type="Pfam" id="PF06985">
    <property type="entry name" value="HET"/>
    <property type="match status" value="1"/>
</dbReference>
<feature type="region of interest" description="Disordered" evidence="1">
    <location>
        <begin position="1051"/>
        <end position="1110"/>
    </location>
</feature>